<dbReference type="GO" id="GO:0015074">
    <property type="term" value="P:DNA integration"/>
    <property type="evidence" value="ECO:0007669"/>
    <property type="project" value="InterPro"/>
</dbReference>
<reference evidence="3" key="1">
    <citation type="journal article" date="2014" name="Front. Microbiol.">
        <title>High frequency of phylogenetically diverse reductive dehalogenase-homologous genes in deep subseafloor sedimentary metagenomes.</title>
        <authorList>
            <person name="Kawai M."/>
            <person name="Futagami T."/>
            <person name="Toyoda A."/>
            <person name="Takaki Y."/>
            <person name="Nishi S."/>
            <person name="Hori S."/>
            <person name="Arai W."/>
            <person name="Tsubouchi T."/>
            <person name="Morono Y."/>
            <person name="Uchiyama I."/>
            <person name="Ito T."/>
            <person name="Fujiyama A."/>
            <person name="Inagaki F."/>
            <person name="Takami H."/>
        </authorList>
    </citation>
    <scope>NUCLEOTIDE SEQUENCE</scope>
    <source>
        <strain evidence="3">Expedition CK06-06</strain>
    </source>
</reference>
<sequence>ADKKWYLITSLDDYSRLLLYAKLVEKETSWQHILALQGVFLIWGFPFSYYVDSHSIFRFVQGRDSLWRKHYLLTDDVETQWGKVLRNCKVEPKYALSPQTKGKIERPYR</sequence>
<organism evidence="3">
    <name type="scientific">marine sediment metagenome</name>
    <dbReference type="NCBI Taxonomy" id="412755"/>
    <lineage>
        <taxon>unclassified sequences</taxon>
        <taxon>metagenomes</taxon>
        <taxon>ecological metagenomes</taxon>
    </lineage>
</organism>
<evidence type="ECO:0000313" key="3">
    <source>
        <dbReference type="EMBL" id="GAI16915.1"/>
    </source>
</evidence>
<feature type="transmembrane region" description="Helical" evidence="1">
    <location>
        <begin position="30"/>
        <end position="51"/>
    </location>
</feature>
<feature type="non-terminal residue" evidence="3">
    <location>
        <position position="1"/>
    </location>
</feature>
<gene>
    <name evidence="3" type="ORF">S06H3_16495</name>
</gene>
<protein>
    <recommendedName>
        <fullName evidence="2">Integrase catalytic domain-containing protein</fullName>
    </recommendedName>
</protein>
<dbReference type="GO" id="GO:0003676">
    <property type="term" value="F:nucleic acid binding"/>
    <property type="evidence" value="ECO:0007669"/>
    <property type="project" value="InterPro"/>
</dbReference>
<dbReference type="PROSITE" id="PS50994">
    <property type="entry name" value="INTEGRASE"/>
    <property type="match status" value="1"/>
</dbReference>
<dbReference type="InterPro" id="IPR036397">
    <property type="entry name" value="RNaseH_sf"/>
</dbReference>
<proteinExistence type="predicted"/>
<evidence type="ECO:0000256" key="1">
    <source>
        <dbReference type="SAM" id="Phobius"/>
    </source>
</evidence>
<keyword evidence="1" id="KW-0812">Transmembrane</keyword>
<keyword evidence="1" id="KW-1133">Transmembrane helix</keyword>
<dbReference type="SUPFAM" id="SSF53098">
    <property type="entry name" value="Ribonuclease H-like"/>
    <property type="match status" value="1"/>
</dbReference>
<name>X1MQF4_9ZZZZ</name>
<feature type="domain" description="Integrase catalytic" evidence="2">
    <location>
        <begin position="1"/>
        <end position="109"/>
    </location>
</feature>
<accession>X1MQF4</accession>
<keyword evidence="1" id="KW-0472">Membrane</keyword>
<dbReference type="InterPro" id="IPR012337">
    <property type="entry name" value="RNaseH-like_sf"/>
</dbReference>
<dbReference type="InterPro" id="IPR001584">
    <property type="entry name" value="Integrase_cat-core"/>
</dbReference>
<dbReference type="EMBL" id="BARV01008164">
    <property type="protein sequence ID" value="GAI16915.1"/>
    <property type="molecule type" value="Genomic_DNA"/>
</dbReference>
<dbReference type="Gene3D" id="3.30.420.10">
    <property type="entry name" value="Ribonuclease H-like superfamily/Ribonuclease H"/>
    <property type="match status" value="1"/>
</dbReference>
<evidence type="ECO:0000259" key="2">
    <source>
        <dbReference type="PROSITE" id="PS50994"/>
    </source>
</evidence>
<comment type="caution">
    <text evidence="3">The sequence shown here is derived from an EMBL/GenBank/DDBJ whole genome shotgun (WGS) entry which is preliminary data.</text>
</comment>
<dbReference type="AlphaFoldDB" id="X1MQF4"/>